<evidence type="ECO:0000313" key="3">
    <source>
        <dbReference type="RefSeq" id="XP_007531197.2"/>
    </source>
</evidence>
<sequence>MSLRPWLRWPEAPLRLSPRSPADTVLDTLMVELAGQMREAERQQRTRGQAAHTVRTGADYSWLARAPRAARVPDHLSPGERLQLEDVCARIPPAYCGPAILRFRQLLAEREPQGAEVAEVTRLFRAALLEVLQRLRRDEEVQRLTRQWPRGGPALGLRPRARIAPVAPHIRTVSEDVERLAPPPPRAWSMPEFRAPHED</sequence>
<name>A0A1S3A8R4_ERIEU</name>
<evidence type="ECO:0000256" key="1">
    <source>
        <dbReference type="SAM" id="MobiDB-lite"/>
    </source>
</evidence>
<protein>
    <submittedName>
        <fullName evidence="3">Protein RD3</fullName>
    </submittedName>
</protein>
<dbReference type="Proteomes" id="UP001652624">
    <property type="component" value="Chromosome 19"/>
</dbReference>
<dbReference type="OrthoDB" id="10072259at2759"/>
<dbReference type="InParanoid" id="A0A1S3A8R4"/>
<dbReference type="eggNOG" id="ENOG502QTP1">
    <property type="taxonomic scope" value="Eukaryota"/>
</dbReference>
<dbReference type="GO" id="GO:0060041">
    <property type="term" value="P:retina development in camera-type eye"/>
    <property type="evidence" value="ECO:0007669"/>
    <property type="project" value="TreeGrafter"/>
</dbReference>
<dbReference type="GeneID" id="103120678"/>
<dbReference type="PANTHER" id="PTHR28489:SF1">
    <property type="entry name" value="PROTEIN RD3"/>
    <property type="match status" value="1"/>
</dbReference>
<feature type="region of interest" description="Disordered" evidence="1">
    <location>
        <begin position="176"/>
        <end position="199"/>
    </location>
</feature>
<reference evidence="3" key="1">
    <citation type="submission" date="2025-08" db="UniProtKB">
        <authorList>
            <consortium name="RefSeq"/>
        </authorList>
    </citation>
    <scope>IDENTIFICATION</scope>
</reference>
<gene>
    <name evidence="3" type="primary">RD3</name>
</gene>
<proteinExistence type="predicted"/>
<dbReference type="AlphaFoldDB" id="A0A1S3A8R4"/>
<dbReference type="InterPro" id="IPR028092">
    <property type="entry name" value="RD3"/>
</dbReference>
<dbReference type="Pfam" id="PF14473">
    <property type="entry name" value="RD3"/>
    <property type="match status" value="1"/>
</dbReference>
<organism evidence="2 3">
    <name type="scientific">Erinaceus europaeus</name>
    <name type="common">Western European hedgehog</name>
    <dbReference type="NCBI Taxonomy" id="9365"/>
    <lineage>
        <taxon>Eukaryota</taxon>
        <taxon>Metazoa</taxon>
        <taxon>Chordata</taxon>
        <taxon>Craniata</taxon>
        <taxon>Vertebrata</taxon>
        <taxon>Euteleostomi</taxon>
        <taxon>Mammalia</taxon>
        <taxon>Eutheria</taxon>
        <taxon>Laurasiatheria</taxon>
        <taxon>Eulipotyphla</taxon>
        <taxon>Erinaceidae</taxon>
        <taxon>Erinaceinae</taxon>
        <taxon>Erinaceus</taxon>
    </lineage>
</organism>
<keyword evidence="2" id="KW-1185">Reference proteome</keyword>
<dbReference type="PANTHER" id="PTHR28489">
    <property type="entry name" value="RENTINAL DEGENERATION 3-LIKE"/>
    <property type="match status" value="1"/>
</dbReference>
<accession>A0A1S3A8R4</accession>
<dbReference type="FunCoup" id="A0A1S3A8R4">
    <property type="interactions" value="53"/>
</dbReference>
<dbReference type="RefSeq" id="XP_007531197.2">
    <property type="nucleotide sequence ID" value="XM_007531135.2"/>
</dbReference>
<evidence type="ECO:0000313" key="2">
    <source>
        <dbReference type="Proteomes" id="UP001652624"/>
    </source>
</evidence>
<dbReference type="CTD" id="343035"/>